<keyword evidence="1" id="KW-1133">Transmembrane helix</keyword>
<evidence type="ECO:0000313" key="3">
    <source>
        <dbReference type="EMBL" id="KEF55912.1"/>
    </source>
</evidence>
<name>A0A072P847_9EURO</name>
<comment type="caution">
    <text evidence="3">The sequence shown here is derived from an EMBL/GenBank/DDBJ whole genome shotgun (WGS) entry which is preliminary data.</text>
</comment>
<dbReference type="EMBL" id="AMGV01000006">
    <property type="protein sequence ID" value="KEF55912.1"/>
    <property type="molecule type" value="Genomic_DNA"/>
</dbReference>
<evidence type="ECO:0000313" key="4">
    <source>
        <dbReference type="Proteomes" id="UP000027920"/>
    </source>
</evidence>
<dbReference type="PANTHER" id="PTHR43111:SF1">
    <property type="entry name" value="ALDEHYDE DEHYDROGENASE B-RELATED"/>
    <property type="match status" value="1"/>
</dbReference>
<dbReference type="InterPro" id="IPR015590">
    <property type="entry name" value="Aldehyde_DH_dom"/>
</dbReference>
<accession>A0A072P847</accession>
<dbReference type="Pfam" id="PF00171">
    <property type="entry name" value="Aldedh"/>
    <property type="match status" value="1"/>
</dbReference>
<dbReference type="Gene3D" id="3.40.605.10">
    <property type="entry name" value="Aldehyde Dehydrogenase, Chain A, domain 1"/>
    <property type="match status" value="1"/>
</dbReference>
<dbReference type="OrthoDB" id="5596991at2759"/>
<keyword evidence="1" id="KW-0472">Membrane</keyword>
<sequence length="489" mass="53535">MAGSLDRVLAAAVEGQARSQRFIQRQLNTLHEIFVKDGPDIRTAMKTDSSQTNSEIEIQYTLALESIVNSFSESDFDQALAAEYRLAKSENTPDNRCAYGIVYIEPASYNLVYSCVTAVTTAIAAGNCVVLKLPKTLSTTSEVLRKTLSNGLDRDTFAIVEQTVDQAKLSRKAIRLHASADISISPSQEVLTVPNTRSVAIVDRYADMQTSAKAIIRARFTFEGKSPLAPHLVLVNEFRIKEFCSAVAENTGKYFTSQIEGNGTLDGSLAAKSRAIRASANELDKAGAETILSGSRGVVVRVNDRSSSLLKKHVNEPLLIIHPVTSLDDAMDLANETSNDEPLSALHIFGTPEVAKYVSQFVHCHLTCVNEIPVELIVAPLTPIGFATQLGKPYRKEMFSLAKPQYIHFGKREEQLTVIIESNNEVEASKLRKQAQAIRVQMNQPAGHAIGHFEQGLLVGASIALVTIVSTVTILVRQGIPLAKRWRFR</sequence>
<organism evidence="3 4">
    <name type="scientific">Exophiala aquamarina CBS 119918</name>
    <dbReference type="NCBI Taxonomy" id="1182545"/>
    <lineage>
        <taxon>Eukaryota</taxon>
        <taxon>Fungi</taxon>
        <taxon>Dikarya</taxon>
        <taxon>Ascomycota</taxon>
        <taxon>Pezizomycotina</taxon>
        <taxon>Eurotiomycetes</taxon>
        <taxon>Chaetothyriomycetidae</taxon>
        <taxon>Chaetothyriales</taxon>
        <taxon>Herpotrichiellaceae</taxon>
        <taxon>Exophiala</taxon>
    </lineage>
</organism>
<protein>
    <recommendedName>
        <fullName evidence="2">Aldehyde dehydrogenase domain-containing protein</fullName>
    </recommendedName>
</protein>
<evidence type="ECO:0000256" key="1">
    <source>
        <dbReference type="SAM" id="Phobius"/>
    </source>
</evidence>
<dbReference type="PANTHER" id="PTHR43111">
    <property type="entry name" value="ALDEHYDE DEHYDROGENASE B-RELATED"/>
    <property type="match status" value="1"/>
</dbReference>
<dbReference type="GeneID" id="25282406"/>
<feature type="domain" description="Aldehyde dehydrogenase" evidence="2">
    <location>
        <begin position="27"/>
        <end position="338"/>
    </location>
</feature>
<dbReference type="VEuPathDB" id="FungiDB:A1O9_07492"/>
<dbReference type="Gene3D" id="3.40.309.10">
    <property type="entry name" value="Aldehyde Dehydrogenase, Chain A, domain 2"/>
    <property type="match status" value="1"/>
</dbReference>
<dbReference type="GO" id="GO:0016620">
    <property type="term" value="F:oxidoreductase activity, acting on the aldehyde or oxo group of donors, NAD or NADP as acceptor"/>
    <property type="evidence" value="ECO:0007669"/>
    <property type="project" value="InterPro"/>
</dbReference>
<proteinExistence type="predicted"/>
<keyword evidence="1" id="KW-0812">Transmembrane</keyword>
<dbReference type="InterPro" id="IPR016162">
    <property type="entry name" value="Ald_DH_N"/>
</dbReference>
<dbReference type="HOGENOM" id="CLU_023881_0_0_1"/>
<dbReference type="InterPro" id="IPR016161">
    <property type="entry name" value="Ald_DH/histidinol_DH"/>
</dbReference>
<dbReference type="InterPro" id="IPR016163">
    <property type="entry name" value="Ald_DH_C"/>
</dbReference>
<keyword evidence="4" id="KW-1185">Reference proteome</keyword>
<dbReference type="RefSeq" id="XP_013258502.1">
    <property type="nucleotide sequence ID" value="XM_013403048.1"/>
</dbReference>
<evidence type="ECO:0000259" key="2">
    <source>
        <dbReference type="Pfam" id="PF00171"/>
    </source>
</evidence>
<dbReference type="Proteomes" id="UP000027920">
    <property type="component" value="Unassembled WGS sequence"/>
</dbReference>
<dbReference type="AlphaFoldDB" id="A0A072P847"/>
<dbReference type="SUPFAM" id="SSF53720">
    <property type="entry name" value="ALDH-like"/>
    <property type="match status" value="1"/>
</dbReference>
<dbReference type="STRING" id="1182545.A0A072P847"/>
<gene>
    <name evidence="3" type="ORF">A1O9_07492</name>
</gene>
<feature type="transmembrane region" description="Helical" evidence="1">
    <location>
        <begin position="457"/>
        <end position="476"/>
    </location>
</feature>
<reference evidence="3 4" key="1">
    <citation type="submission" date="2013-03" db="EMBL/GenBank/DDBJ databases">
        <title>The Genome Sequence of Exophiala aquamarina CBS 119918.</title>
        <authorList>
            <consortium name="The Broad Institute Genomics Platform"/>
            <person name="Cuomo C."/>
            <person name="de Hoog S."/>
            <person name="Gorbushina A."/>
            <person name="Walker B."/>
            <person name="Young S.K."/>
            <person name="Zeng Q."/>
            <person name="Gargeya S."/>
            <person name="Fitzgerald M."/>
            <person name="Haas B."/>
            <person name="Abouelleil A."/>
            <person name="Allen A.W."/>
            <person name="Alvarado L."/>
            <person name="Arachchi H.M."/>
            <person name="Berlin A.M."/>
            <person name="Chapman S.B."/>
            <person name="Gainer-Dewar J."/>
            <person name="Goldberg J."/>
            <person name="Griggs A."/>
            <person name="Gujja S."/>
            <person name="Hansen M."/>
            <person name="Howarth C."/>
            <person name="Imamovic A."/>
            <person name="Ireland A."/>
            <person name="Larimer J."/>
            <person name="McCowan C."/>
            <person name="Murphy C."/>
            <person name="Pearson M."/>
            <person name="Poon T.W."/>
            <person name="Priest M."/>
            <person name="Roberts A."/>
            <person name="Saif S."/>
            <person name="Shea T."/>
            <person name="Sisk P."/>
            <person name="Sykes S."/>
            <person name="Wortman J."/>
            <person name="Nusbaum C."/>
            <person name="Birren B."/>
        </authorList>
    </citation>
    <scope>NUCLEOTIDE SEQUENCE [LARGE SCALE GENOMIC DNA]</scope>
    <source>
        <strain evidence="3 4">CBS 119918</strain>
    </source>
</reference>